<dbReference type="PROSITE" id="PS50110">
    <property type="entry name" value="RESPONSE_REGULATORY"/>
    <property type="match status" value="2"/>
</dbReference>
<dbReference type="InterPro" id="IPR000700">
    <property type="entry name" value="PAS-assoc_C"/>
</dbReference>
<evidence type="ECO:0000259" key="10">
    <source>
        <dbReference type="PROSITE" id="PS50109"/>
    </source>
</evidence>
<dbReference type="SUPFAM" id="SSF55874">
    <property type="entry name" value="ATPase domain of HSP90 chaperone/DNA topoisomerase II/histidine kinase"/>
    <property type="match status" value="1"/>
</dbReference>
<dbReference type="SMART" id="SM00388">
    <property type="entry name" value="HisKA"/>
    <property type="match status" value="1"/>
</dbReference>
<keyword evidence="7" id="KW-0067">ATP-binding</keyword>
<dbReference type="SUPFAM" id="SSF47384">
    <property type="entry name" value="Homodimeric domain of signal transducing histidine kinase"/>
    <property type="match status" value="1"/>
</dbReference>
<dbReference type="Gene3D" id="3.30.565.10">
    <property type="entry name" value="Histidine kinase-like ATPase, C-terminal domain"/>
    <property type="match status" value="1"/>
</dbReference>
<comment type="catalytic activity">
    <reaction evidence="1">
        <text>ATP + protein L-histidine = ADP + protein N-phospho-L-histidine.</text>
        <dbReference type="EC" id="2.7.13.3"/>
    </reaction>
</comment>
<dbReference type="Pfam" id="PF00072">
    <property type="entry name" value="Response_reg"/>
    <property type="match status" value="2"/>
</dbReference>
<dbReference type="PANTHER" id="PTHR43065:SF46">
    <property type="entry name" value="C4-DICARBOXYLATE TRANSPORT SENSOR PROTEIN DCTB"/>
    <property type="match status" value="1"/>
</dbReference>
<dbReference type="InterPro" id="IPR000014">
    <property type="entry name" value="PAS"/>
</dbReference>
<evidence type="ECO:0000256" key="4">
    <source>
        <dbReference type="ARBA" id="ARBA00022679"/>
    </source>
</evidence>
<dbReference type="Proteomes" id="UP000199608">
    <property type="component" value="Unassembled WGS sequence"/>
</dbReference>
<dbReference type="InterPro" id="IPR003594">
    <property type="entry name" value="HATPase_dom"/>
</dbReference>
<feature type="domain" description="Response regulatory" evidence="11">
    <location>
        <begin position="15"/>
        <end position="131"/>
    </location>
</feature>
<dbReference type="EMBL" id="FNLL01000012">
    <property type="protein sequence ID" value="SDU55633.1"/>
    <property type="molecule type" value="Genomic_DNA"/>
</dbReference>
<organism evidence="14 15">
    <name type="scientific">Desulfobacula phenolica</name>
    <dbReference type="NCBI Taxonomy" id="90732"/>
    <lineage>
        <taxon>Bacteria</taxon>
        <taxon>Pseudomonadati</taxon>
        <taxon>Thermodesulfobacteriota</taxon>
        <taxon>Desulfobacteria</taxon>
        <taxon>Desulfobacterales</taxon>
        <taxon>Desulfobacteraceae</taxon>
        <taxon>Desulfobacula</taxon>
    </lineage>
</organism>
<dbReference type="SMART" id="SM00448">
    <property type="entry name" value="REC"/>
    <property type="match status" value="2"/>
</dbReference>
<feature type="domain" description="Response regulatory" evidence="11">
    <location>
        <begin position="733"/>
        <end position="849"/>
    </location>
</feature>
<evidence type="ECO:0000256" key="3">
    <source>
        <dbReference type="ARBA" id="ARBA00022553"/>
    </source>
</evidence>
<dbReference type="GO" id="GO:0000155">
    <property type="term" value="F:phosphorelay sensor kinase activity"/>
    <property type="evidence" value="ECO:0007669"/>
    <property type="project" value="InterPro"/>
</dbReference>
<dbReference type="InterPro" id="IPR001610">
    <property type="entry name" value="PAC"/>
</dbReference>
<dbReference type="PANTHER" id="PTHR43065">
    <property type="entry name" value="SENSOR HISTIDINE KINASE"/>
    <property type="match status" value="1"/>
</dbReference>
<dbReference type="InterPro" id="IPR005467">
    <property type="entry name" value="His_kinase_dom"/>
</dbReference>
<dbReference type="InterPro" id="IPR003661">
    <property type="entry name" value="HisK_dim/P_dom"/>
</dbReference>
<dbReference type="NCBIfam" id="TIGR00229">
    <property type="entry name" value="sensory_box"/>
    <property type="match status" value="1"/>
</dbReference>
<dbReference type="SMART" id="SM00065">
    <property type="entry name" value="GAF"/>
    <property type="match status" value="1"/>
</dbReference>
<dbReference type="InterPro" id="IPR003018">
    <property type="entry name" value="GAF"/>
</dbReference>
<evidence type="ECO:0000259" key="11">
    <source>
        <dbReference type="PROSITE" id="PS50110"/>
    </source>
</evidence>
<evidence type="ECO:0000256" key="2">
    <source>
        <dbReference type="ARBA" id="ARBA00012438"/>
    </source>
</evidence>
<gene>
    <name evidence="14" type="ORF">SAMN04487931_11278</name>
</gene>
<keyword evidence="6" id="KW-0418">Kinase</keyword>
<feature type="domain" description="PAC" evidence="13">
    <location>
        <begin position="417"/>
        <end position="469"/>
    </location>
</feature>
<dbReference type="InterPro" id="IPR036890">
    <property type="entry name" value="HATPase_C_sf"/>
</dbReference>
<dbReference type="Pfam" id="PF13426">
    <property type="entry name" value="PAS_9"/>
    <property type="match status" value="1"/>
</dbReference>
<name>A0A1H2JGT3_9BACT</name>
<evidence type="ECO:0000259" key="12">
    <source>
        <dbReference type="PROSITE" id="PS50112"/>
    </source>
</evidence>
<proteinExistence type="predicted"/>
<evidence type="ECO:0000256" key="7">
    <source>
        <dbReference type="ARBA" id="ARBA00022840"/>
    </source>
</evidence>
<keyword evidence="4" id="KW-0808">Transferase</keyword>
<feature type="modified residue" description="4-aspartylphosphate" evidence="9">
    <location>
        <position position="64"/>
    </location>
</feature>
<dbReference type="InterPro" id="IPR004358">
    <property type="entry name" value="Sig_transdc_His_kin-like_C"/>
</dbReference>
<evidence type="ECO:0000256" key="8">
    <source>
        <dbReference type="ARBA" id="ARBA00023012"/>
    </source>
</evidence>
<dbReference type="CDD" id="cd17546">
    <property type="entry name" value="REC_hyHK_CKI1_RcsC-like"/>
    <property type="match status" value="1"/>
</dbReference>
<dbReference type="InterPro" id="IPR036097">
    <property type="entry name" value="HisK_dim/P_sf"/>
</dbReference>
<dbReference type="Gene3D" id="3.30.450.40">
    <property type="match status" value="1"/>
</dbReference>
<evidence type="ECO:0000313" key="15">
    <source>
        <dbReference type="Proteomes" id="UP000199608"/>
    </source>
</evidence>
<dbReference type="Gene3D" id="3.40.50.2300">
    <property type="match status" value="2"/>
</dbReference>
<dbReference type="SUPFAM" id="SSF52172">
    <property type="entry name" value="CheY-like"/>
    <property type="match status" value="2"/>
</dbReference>
<keyword evidence="3 9" id="KW-0597">Phosphoprotein</keyword>
<evidence type="ECO:0000256" key="9">
    <source>
        <dbReference type="PROSITE-ProRule" id="PRU00169"/>
    </source>
</evidence>
<dbReference type="Gene3D" id="3.30.450.20">
    <property type="entry name" value="PAS domain"/>
    <property type="match status" value="1"/>
</dbReference>
<keyword evidence="8" id="KW-0902">Two-component regulatory system</keyword>
<dbReference type="PROSITE" id="PS50109">
    <property type="entry name" value="HIS_KIN"/>
    <property type="match status" value="1"/>
</dbReference>
<evidence type="ECO:0000256" key="6">
    <source>
        <dbReference type="ARBA" id="ARBA00022777"/>
    </source>
</evidence>
<sequence length="866" mass="97551">MSNKAVSSIPFEKNKFVLIVTNTGCSNILSEILSGAGYRVDYAKTCRVVLDIVKKKLPDIVIIDIQRPGNHEFELCRTLNSNDISLNIPIIFICTLPELDDKEKAFEAGCYDFITKPFFAVELLSRIKNCIMMQQHQKQLELIIHERTLALQQEQDKLRRELQIRTQNAVIRENQLKLLSLNFDISQTIIQGETITQMLQKCCELIVHHLNATFTRVWLFDEMQNVLVLQASAGMYTRINGKHSRKSVACTNKIGKIFLSKSPHTTNTIMGDLLICDQEWARQEKIVSFAGHPLVVDDKVIGVVAIFSKNILSNMVMKSLESVANAISLGVRRKLSEASLLASETRFRDLIEDTVDWIWELNHEGVYTYSSPRVFNLLGYDPGEIVGKTPFEFMPPEEGLKMQTVFREMVAGQKMFSAIENTCTHKNGNKVVLEASARPIFNDDGTLWGYRGINRDITERKNSQEALRQRDEQLRQTQKMEAIGTLAGGIAHDFNNILAAILGYTELALFDLPEESRKKHELDQVLKAGHRAKELIRQILTFSRKSDQTLRPLRVQIIAKEVVKLLRSSIPSTISIKQNIDPGCENVVADPTQIHQVFMNLCTNAYHAMKESGGVLNISLQQIQLNREDLNGNLSIKTGSCLKLEVSDTGIGIPKDIQNKIFEPYYTTKGMGEGTGLGLAVVHGIVKNLHGDITVHSEPGKGTVFCVYLPVAEEKQKNVRERSTAPVPTGKEHILLVDDDEDLARMHKQMLERLGYKVTVLTSSVETLDVFQNSPNGFDLVMTDMTMPGMTGAELARRIFKIKPDMPVILCTGYSEIINAEQAKAMGINAYLSKPILKRELADVVRTVLDETKEINIKEKKYWTTY</sequence>
<dbReference type="CDD" id="cd00082">
    <property type="entry name" value="HisKA"/>
    <property type="match status" value="1"/>
</dbReference>
<dbReference type="Gene3D" id="1.10.287.130">
    <property type="match status" value="1"/>
</dbReference>
<dbReference type="PROSITE" id="PS50112">
    <property type="entry name" value="PAS"/>
    <property type="match status" value="1"/>
</dbReference>
<dbReference type="SMART" id="SM00086">
    <property type="entry name" value="PAC"/>
    <property type="match status" value="1"/>
</dbReference>
<dbReference type="SMART" id="SM00091">
    <property type="entry name" value="PAS"/>
    <property type="match status" value="1"/>
</dbReference>
<reference evidence="15" key="1">
    <citation type="submission" date="2016-10" db="EMBL/GenBank/DDBJ databases">
        <authorList>
            <person name="Varghese N."/>
            <person name="Submissions S."/>
        </authorList>
    </citation>
    <scope>NUCLEOTIDE SEQUENCE [LARGE SCALE GENOMIC DNA]</scope>
    <source>
        <strain evidence="15">DSM 3384</strain>
    </source>
</reference>
<dbReference type="InterPro" id="IPR029016">
    <property type="entry name" value="GAF-like_dom_sf"/>
</dbReference>
<dbReference type="GO" id="GO:0005524">
    <property type="term" value="F:ATP binding"/>
    <property type="evidence" value="ECO:0007669"/>
    <property type="project" value="UniProtKB-KW"/>
</dbReference>
<keyword evidence="5" id="KW-0547">Nucleotide-binding</keyword>
<dbReference type="Pfam" id="PF13185">
    <property type="entry name" value="GAF_2"/>
    <property type="match status" value="1"/>
</dbReference>
<dbReference type="SMART" id="SM00387">
    <property type="entry name" value="HATPase_c"/>
    <property type="match status" value="1"/>
</dbReference>
<dbReference type="InterPro" id="IPR035965">
    <property type="entry name" value="PAS-like_dom_sf"/>
</dbReference>
<dbReference type="InterPro" id="IPR011006">
    <property type="entry name" value="CheY-like_superfamily"/>
</dbReference>
<protein>
    <recommendedName>
        <fullName evidence="2">histidine kinase</fullName>
        <ecNumber evidence="2">2.7.13.3</ecNumber>
    </recommendedName>
</protein>
<dbReference type="AlphaFoldDB" id="A0A1H2JGT3"/>
<dbReference type="InterPro" id="IPR001789">
    <property type="entry name" value="Sig_transdc_resp-reg_receiver"/>
</dbReference>
<keyword evidence="15" id="KW-1185">Reference proteome</keyword>
<dbReference type="PROSITE" id="PS50113">
    <property type="entry name" value="PAC"/>
    <property type="match status" value="1"/>
</dbReference>
<evidence type="ECO:0000256" key="5">
    <source>
        <dbReference type="ARBA" id="ARBA00022741"/>
    </source>
</evidence>
<accession>A0A1H2JGT3</accession>
<dbReference type="PRINTS" id="PR00344">
    <property type="entry name" value="BCTRLSENSOR"/>
</dbReference>
<feature type="modified residue" description="4-aspartylphosphate" evidence="9">
    <location>
        <position position="784"/>
    </location>
</feature>
<feature type="domain" description="PAS" evidence="12">
    <location>
        <begin position="343"/>
        <end position="413"/>
    </location>
</feature>
<dbReference type="Pfam" id="PF02518">
    <property type="entry name" value="HATPase_c"/>
    <property type="match status" value="1"/>
</dbReference>
<dbReference type="Pfam" id="PF00512">
    <property type="entry name" value="HisKA"/>
    <property type="match status" value="1"/>
</dbReference>
<evidence type="ECO:0000256" key="1">
    <source>
        <dbReference type="ARBA" id="ARBA00000085"/>
    </source>
</evidence>
<dbReference type="CDD" id="cd00130">
    <property type="entry name" value="PAS"/>
    <property type="match status" value="1"/>
</dbReference>
<dbReference type="SUPFAM" id="SSF55785">
    <property type="entry name" value="PYP-like sensor domain (PAS domain)"/>
    <property type="match status" value="1"/>
</dbReference>
<dbReference type="SUPFAM" id="SSF55781">
    <property type="entry name" value="GAF domain-like"/>
    <property type="match status" value="1"/>
</dbReference>
<evidence type="ECO:0000259" key="13">
    <source>
        <dbReference type="PROSITE" id="PS50113"/>
    </source>
</evidence>
<feature type="domain" description="Histidine kinase" evidence="10">
    <location>
        <begin position="489"/>
        <end position="713"/>
    </location>
</feature>
<evidence type="ECO:0000313" key="14">
    <source>
        <dbReference type="EMBL" id="SDU55633.1"/>
    </source>
</evidence>
<dbReference type="EC" id="2.7.13.3" evidence="2"/>
<dbReference type="RefSeq" id="WP_092237132.1">
    <property type="nucleotide sequence ID" value="NZ_FNLL01000012.1"/>
</dbReference>